<dbReference type="PANTHER" id="PTHR16305:SF35">
    <property type="entry name" value="TRANSCRIPTIONAL ACTIVATOR DOMAIN"/>
    <property type="match status" value="1"/>
</dbReference>
<feature type="domain" description="HTH luxR-type" evidence="4">
    <location>
        <begin position="882"/>
        <end position="947"/>
    </location>
</feature>
<evidence type="ECO:0000256" key="3">
    <source>
        <dbReference type="SAM" id="MobiDB-lite"/>
    </source>
</evidence>
<dbReference type="SMART" id="SM00421">
    <property type="entry name" value="HTH_LUXR"/>
    <property type="match status" value="1"/>
</dbReference>
<sequence length="947" mass="99421">MPDSVESVGGPERDLRGRETEIAVLAALVNTAREGGSAAVVLRGEPGIGKSALLDHAAARAGGLRVLRGAGIEVEAELPFAGLQLLLRPVLGGVRRQASRPAADTLAGLPESQRSALESALGIGAGAGADPMLVGLAVLSLLADHGGESGALVLVDDAQWLDRASRDALLFAARRLYAEGVAMVFASRDGEGAFPADGLPEHRVTGLSPDAAAALLDGLELAPAVRYRLLAEAQGNPLALRELPIALAAEPSSDLRAGALPLTDRLRLAFHGQVSRLPAATQGLLLVVAAHESGDPAVVLRAAATLGADIDDLAPAEEAGLLRWTGGRPGADGWGRGGAEGDTAGAAIVFRHPLIRAAVYERAPLGQRIAVHRALADALTDTEDADHRAWHLAAAAAGPDAEVADALERTAVRARERGGQQAAAAAYERSARLSTEPGPRARREALAAQSALEAGDLDHARRLARRAIGRTDDNALRAGLFQVQALATFWQRDYPAGHRLLLDGAALIAETDPGQSAAQLLQAIHTGWYLGEGALAEVLERLGALELPRAHPITPAAAFVARLLDSGPGAPPPSLTDTLAEIRARGEVSDQVLIMLCGVAMARGQDRAAYDLATGLAARYRTTGAAGRLPTVLFFVAEVDGFTGRPGAALATATEGLELARVTGQQQWISQLSSVLAFVHAVSGREEECRAAASAGLGGDSAGSLAPGAGWAQWSLGLLELGLGRAEAALSRFERLTREPWSHHICATRSIPDLVESAVRVGEPERAAAPFARFEGWAASVRQPWADALVLRCRALLDDAAAEDLYTRALAAHDADGRPVEYARTALLFGEWLRRERRKAPARTHLTEALTIFSRLGMEPWARRARNELAAAGAPEAGERPRDRAVAGLTPQELQIVRLAAQGLSNRDIAAQLFLSHRTVGYHLYKAYPKLGVTSRGELKDIAAQLD</sequence>
<dbReference type="CDD" id="cd06170">
    <property type="entry name" value="LuxR_C_like"/>
    <property type="match status" value="1"/>
</dbReference>
<dbReference type="Pfam" id="PF00196">
    <property type="entry name" value="GerE"/>
    <property type="match status" value="1"/>
</dbReference>
<dbReference type="Proteomes" id="UP000733379">
    <property type="component" value="Unassembled WGS sequence"/>
</dbReference>
<organism evidence="5 6">
    <name type="scientific">Nocardia albiluteola</name>
    <dbReference type="NCBI Taxonomy" id="2842303"/>
    <lineage>
        <taxon>Bacteria</taxon>
        <taxon>Bacillati</taxon>
        <taxon>Actinomycetota</taxon>
        <taxon>Actinomycetes</taxon>
        <taxon>Mycobacteriales</taxon>
        <taxon>Nocardiaceae</taxon>
        <taxon>Nocardia</taxon>
    </lineage>
</organism>
<dbReference type="InterPro" id="IPR016032">
    <property type="entry name" value="Sig_transdc_resp-reg_C-effctor"/>
</dbReference>
<evidence type="ECO:0000256" key="2">
    <source>
        <dbReference type="ARBA" id="ARBA00022840"/>
    </source>
</evidence>
<keyword evidence="2" id="KW-0067">ATP-binding</keyword>
<gene>
    <name evidence="5" type="ORF">KO481_39090</name>
</gene>
<evidence type="ECO:0000259" key="4">
    <source>
        <dbReference type="PROSITE" id="PS50043"/>
    </source>
</evidence>
<accession>A0ABS6BCN4</accession>
<dbReference type="InterPro" id="IPR036388">
    <property type="entry name" value="WH-like_DNA-bd_sf"/>
</dbReference>
<dbReference type="Gene3D" id="1.10.10.10">
    <property type="entry name" value="Winged helix-like DNA-binding domain superfamily/Winged helix DNA-binding domain"/>
    <property type="match status" value="1"/>
</dbReference>
<dbReference type="PROSITE" id="PS50043">
    <property type="entry name" value="HTH_LUXR_2"/>
    <property type="match status" value="1"/>
</dbReference>
<evidence type="ECO:0000313" key="5">
    <source>
        <dbReference type="EMBL" id="MBU3067515.1"/>
    </source>
</evidence>
<evidence type="ECO:0000313" key="6">
    <source>
        <dbReference type="Proteomes" id="UP000733379"/>
    </source>
</evidence>
<dbReference type="PANTHER" id="PTHR16305">
    <property type="entry name" value="TESTICULAR SOLUBLE ADENYLYL CYCLASE"/>
    <property type="match status" value="1"/>
</dbReference>
<dbReference type="PRINTS" id="PR00038">
    <property type="entry name" value="HTHLUXR"/>
</dbReference>
<reference evidence="5 6" key="1">
    <citation type="submission" date="2021-06" db="EMBL/GenBank/DDBJ databases">
        <title>Actinomycetes sequencing.</title>
        <authorList>
            <person name="Shan Q."/>
        </authorList>
    </citation>
    <scope>NUCLEOTIDE SEQUENCE [LARGE SCALE GENOMIC DNA]</scope>
    <source>
        <strain evidence="5 6">NEAU-G5</strain>
    </source>
</reference>
<dbReference type="InterPro" id="IPR041664">
    <property type="entry name" value="AAA_16"/>
</dbReference>
<proteinExistence type="predicted"/>
<dbReference type="SUPFAM" id="SSF52540">
    <property type="entry name" value="P-loop containing nucleoside triphosphate hydrolases"/>
    <property type="match status" value="1"/>
</dbReference>
<keyword evidence="6" id="KW-1185">Reference proteome</keyword>
<dbReference type="RefSeq" id="WP_215923592.1">
    <property type="nucleotide sequence ID" value="NZ_JAHKNI010000022.1"/>
</dbReference>
<dbReference type="Pfam" id="PF13191">
    <property type="entry name" value="AAA_16"/>
    <property type="match status" value="1"/>
</dbReference>
<dbReference type="InterPro" id="IPR027417">
    <property type="entry name" value="P-loop_NTPase"/>
</dbReference>
<evidence type="ECO:0000256" key="1">
    <source>
        <dbReference type="ARBA" id="ARBA00022741"/>
    </source>
</evidence>
<dbReference type="SUPFAM" id="SSF46894">
    <property type="entry name" value="C-terminal effector domain of the bipartite response regulators"/>
    <property type="match status" value="1"/>
</dbReference>
<name>A0ABS6BCN4_9NOCA</name>
<feature type="compositionally biased region" description="Low complexity" evidence="3">
    <location>
        <begin position="419"/>
        <end position="428"/>
    </location>
</feature>
<dbReference type="InterPro" id="IPR000792">
    <property type="entry name" value="Tscrpt_reg_LuxR_C"/>
</dbReference>
<feature type="region of interest" description="Disordered" evidence="3">
    <location>
        <begin position="418"/>
        <end position="441"/>
    </location>
</feature>
<keyword evidence="1" id="KW-0547">Nucleotide-binding</keyword>
<comment type="caution">
    <text evidence="5">The sequence shown here is derived from an EMBL/GenBank/DDBJ whole genome shotgun (WGS) entry which is preliminary data.</text>
</comment>
<dbReference type="EMBL" id="JAHKNI010000022">
    <property type="protein sequence ID" value="MBU3067515.1"/>
    <property type="molecule type" value="Genomic_DNA"/>
</dbReference>
<protein>
    <submittedName>
        <fullName evidence="5">AAA family ATPase</fullName>
    </submittedName>
</protein>